<gene>
    <name evidence="3" type="ORF">K1Y77_01170</name>
</gene>
<organism evidence="3 4">
    <name type="scientific">Halomonas qaidamensis</name>
    <dbReference type="NCBI Taxonomy" id="2866211"/>
    <lineage>
        <taxon>Bacteria</taxon>
        <taxon>Pseudomonadati</taxon>
        <taxon>Pseudomonadota</taxon>
        <taxon>Gammaproteobacteria</taxon>
        <taxon>Oceanospirillales</taxon>
        <taxon>Halomonadaceae</taxon>
        <taxon>Halomonas</taxon>
    </lineage>
</organism>
<evidence type="ECO:0000259" key="2">
    <source>
        <dbReference type="Pfam" id="PF13511"/>
    </source>
</evidence>
<feature type="domain" description="DUF4124" evidence="2">
    <location>
        <begin position="20"/>
        <end position="64"/>
    </location>
</feature>
<evidence type="ECO:0000313" key="3">
    <source>
        <dbReference type="EMBL" id="UYV19328.1"/>
    </source>
</evidence>
<protein>
    <submittedName>
        <fullName evidence="3">DUF4124 domain-containing protein</fullName>
    </submittedName>
</protein>
<dbReference type="Pfam" id="PF13511">
    <property type="entry name" value="DUF4124"/>
    <property type="match status" value="1"/>
</dbReference>
<feature type="signal peptide" evidence="1">
    <location>
        <begin position="1"/>
        <end position="27"/>
    </location>
</feature>
<dbReference type="InterPro" id="IPR025392">
    <property type="entry name" value="DUF4124"/>
</dbReference>
<proteinExistence type="predicted"/>
<dbReference type="EMBL" id="CP080627">
    <property type="protein sequence ID" value="UYV19328.1"/>
    <property type="molecule type" value="Genomic_DNA"/>
</dbReference>
<dbReference type="Proteomes" id="UP001163082">
    <property type="component" value="Chromosome"/>
</dbReference>
<accession>A0ABY6JPX5</accession>
<keyword evidence="1" id="KW-0732">Signal</keyword>
<sequence length="177" mass="19379">MTRSLRLQHKMCLSTGATLLLCLWVSAAQSQTVYRVVDEQGKVTFTDNPERGGEVLTLAPLPGVSTSLPPVATSSRRQGYPGQPFMPYDRFAIELPQAEASLQNDHTAVVVDVVPPLREDHRIQLLVNGEISQSALHSDAFWLAGLAAGQHQLQAELLDSDGRVQHRTDPVSIFIVD</sequence>
<keyword evidence="4" id="KW-1185">Reference proteome</keyword>
<name>A0ABY6JPX5_9GAMM</name>
<reference evidence="3 4" key="1">
    <citation type="journal article" date="2022" name="Antonie Van Leeuwenhoek">
        <title>Whole genome sequencing of the halophilic Halomonas qaidamensis XH36, a novel species strain with high ectoine production.</title>
        <authorList>
            <person name="Zhang T."/>
            <person name="Cui T."/>
            <person name="Cao Y."/>
            <person name="Li Y."/>
            <person name="Li F."/>
            <person name="Zhu D."/>
            <person name="Xing J."/>
        </authorList>
    </citation>
    <scope>NUCLEOTIDE SEQUENCE [LARGE SCALE GENOMIC DNA]</scope>
    <source>
        <strain evidence="3 4">XH36</strain>
    </source>
</reference>
<evidence type="ECO:0000313" key="4">
    <source>
        <dbReference type="Proteomes" id="UP001163082"/>
    </source>
</evidence>
<feature type="chain" id="PRO_5047509188" evidence="1">
    <location>
        <begin position="28"/>
        <end position="177"/>
    </location>
</feature>
<evidence type="ECO:0000256" key="1">
    <source>
        <dbReference type="SAM" id="SignalP"/>
    </source>
</evidence>